<organism evidence="2">
    <name type="scientific">Solanum chacoense</name>
    <name type="common">Chaco potato</name>
    <dbReference type="NCBI Taxonomy" id="4108"/>
    <lineage>
        <taxon>Eukaryota</taxon>
        <taxon>Viridiplantae</taxon>
        <taxon>Streptophyta</taxon>
        <taxon>Embryophyta</taxon>
        <taxon>Tracheophyta</taxon>
        <taxon>Spermatophyta</taxon>
        <taxon>Magnoliopsida</taxon>
        <taxon>eudicotyledons</taxon>
        <taxon>Gunneridae</taxon>
        <taxon>Pentapetalae</taxon>
        <taxon>asterids</taxon>
        <taxon>lamiids</taxon>
        <taxon>Solanales</taxon>
        <taxon>Solanaceae</taxon>
        <taxon>Solanoideae</taxon>
        <taxon>Solaneae</taxon>
        <taxon>Solanum</taxon>
    </lineage>
</organism>
<protein>
    <submittedName>
        <fullName evidence="2">Putative ovule protein</fullName>
    </submittedName>
</protein>
<name>A0A0V0H5G1_SOLCH</name>
<dbReference type="AlphaFoldDB" id="A0A0V0H5G1"/>
<sequence>QHGNIFKISFIQYLNIIFWVHYCVVPFWYFFYLYTAMSCAKISLNTNVGNGFFDKLGITIIIPSFESYSRCLKHFFAIINWSERSSTSG</sequence>
<keyword evidence="1" id="KW-0812">Transmembrane</keyword>
<dbReference type="EMBL" id="GEDG01024861">
    <property type="protein sequence ID" value="JAP15650.1"/>
    <property type="molecule type" value="Transcribed_RNA"/>
</dbReference>
<keyword evidence="1" id="KW-0472">Membrane</keyword>
<feature type="non-terminal residue" evidence="2">
    <location>
        <position position="1"/>
    </location>
</feature>
<accession>A0A0V0H5G1</accession>
<reference evidence="2" key="1">
    <citation type="submission" date="2015-12" db="EMBL/GenBank/DDBJ databases">
        <title>Gene expression during late stages of embryo sac development: a critical building block for successful pollen-pistil interactions.</title>
        <authorList>
            <person name="Liu Y."/>
            <person name="Joly V."/>
            <person name="Sabar M."/>
            <person name="Matton D.P."/>
        </authorList>
    </citation>
    <scope>NUCLEOTIDE SEQUENCE</scope>
</reference>
<evidence type="ECO:0000256" key="1">
    <source>
        <dbReference type="SAM" id="Phobius"/>
    </source>
</evidence>
<keyword evidence="1" id="KW-1133">Transmembrane helix</keyword>
<proteinExistence type="predicted"/>
<feature type="transmembrane region" description="Helical" evidence="1">
    <location>
        <begin position="16"/>
        <end position="34"/>
    </location>
</feature>
<evidence type="ECO:0000313" key="2">
    <source>
        <dbReference type="EMBL" id="JAP15650.1"/>
    </source>
</evidence>